<gene>
    <name evidence="2" type="ORF">AVEN_227891_1</name>
</gene>
<name>A0A4Y2MAT3_ARAVE</name>
<feature type="chain" id="PRO_5021463176" description="Secreted protein" evidence="1">
    <location>
        <begin position="17"/>
        <end position="92"/>
    </location>
</feature>
<evidence type="ECO:0000256" key="1">
    <source>
        <dbReference type="SAM" id="SignalP"/>
    </source>
</evidence>
<dbReference type="Proteomes" id="UP000499080">
    <property type="component" value="Unassembled WGS sequence"/>
</dbReference>
<protein>
    <recommendedName>
        <fullName evidence="4">Secreted protein</fullName>
    </recommendedName>
</protein>
<feature type="signal peptide" evidence="1">
    <location>
        <begin position="1"/>
        <end position="16"/>
    </location>
</feature>
<keyword evidence="3" id="KW-1185">Reference proteome</keyword>
<dbReference type="EMBL" id="BGPR01007092">
    <property type="protein sequence ID" value="GBN24218.1"/>
    <property type="molecule type" value="Genomic_DNA"/>
</dbReference>
<proteinExistence type="predicted"/>
<reference evidence="2 3" key="1">
    <citation type="journal article" date="2019" name="Sci. Rep.">
        <title>Orb-weaving spider Araneus ventricosus genome elucidates the spidroin gene catalogue.</title>
        <authorList>
            <person name="Kono N."/>
            <person name="Nakamura H."/>
            <person name="Ohtoshi R."/>
            <person name="Moran D.A.P."/>
            <person name="Shinohara A."/>
            <person name="Yoshida Y."/>
            <person name="Fujiwara M."/>
            <person name="Mori M."/>
            <person name="Tomita M."/>
            <person name="Arakawa K."/>
        </authorList>
    </citation>
    <scope>NUCLEOTIDE SEQUENCE [LARGE SCALE GENOMIC DNA]</scope>
</reference>
<evidence type="ECO:0000313" key="2">
    <source>
        <dbReference type="EMBL" id="GBN24218.1"/>
    </source>
</evidence>
<evidence type="ECO:0000313" key="3">
    <source>
        <dbReference type="Proteomes" id="UP000499080"/>
    </source>
</evidence>
<dbReference type="AlphaFoldDB" id="A0A4Y2MAT3"/>
<comment type="caution">
    <text evidence="2">The sequence shown here is derived from an EMBL/GenBank/DDBJ whole genome shotgun (WGS) entry which is preliminary data.</text>
</comment>
<sequence>MLNSSILALSIRLTLFAHTRIRVGQHKAGRPHSFSGIKRRVGTCKMLISCRRLPLSFADTVSCEGSSDTCDPSSPIFGGSLVVPSLSFYKSS</sequence>
<keyword evidence="1" id="KW-0732">Signal</keyword>
<evidence type="ECO:0008006" key="4">
    <source>
        <dbReference type="Google" id="ProtNLM"/>
    </source>
</evidence>
<organism evidence="2 3">
    <name type="scientific">Araneus ventricosus</name>
    <name type="common">Orbweaver spider</name>
    <name type="synonym">Epeira ventricosa</name>
    <dbReference type="NCBI Taxonomy" id="182803"/>
    <lineage>
        <taxon>Eukaryota</taxon>
        <taxon>Metazoa</taxon>
        <taxon>Ecdysozoa</taxon>
        <taxon>Arthropoda</taxon>
        <taxon>Chelicerata</taxon>
        <taxon>Arachnida</taxon>
        <taxon>Araneae</taxon>
        <taxon>Araneomorphae</taxon>
        <taxon>Entelegynae</taxon>
        <taxon>Araneoidea</taxon>
        <taxon>Araneidae</taxon>
        <taxon>Araneus</taxon>
    </lineage>
</organism>
<accession>A0A4Y2MAT3</accession>